<dbReference type="SUPFAM" id="SSF46458">
    <property type="entry name" value="Globin-like"/>
    <property type="match status" value="1"/>
</dbReference>
<dbReference type="CDD" id="cd01040">
    <property type="entry name" value="Mb-like"/>
    <property type="match status" value="1"/>
</dbReference>
<dbReference type="AlphaFoldDB" id="A0A1B6I6M7"/>
<keyword evidence="1 6" id="KW-0813">Transport</keyword>
<dbReference type="Pfam" id="PF00042">
    <property type="entry name" value="Globin"/>
    <property type="match status" value="1"/>
</dbReference>
<dbReference type="PROSITE" id="PS01033">
    <property type="entry name" value="GLOBIN"/>
    <property type="match status" value="1"/>
</dbReference>
<keyword evidence="4" id="KW-0479">Metal-binding</keyword>
<evidence type="ECO:0000256" key="6">
    <source>
        <dbReference type="RuleBase" id="RU000356"/>
    </source>
</evidence>
<keyword evidence="5" id="KW-0408">Iron</keyword>
<reference evidence="8" key="1">
    <citation type="submission" date="2015-11" db="EMBL/GenBank/DDBJ databases">
        <title>De novo transcriptome assembly of four potential Pierce s Disease insect vectors from Arizona vineyards.</title>
        <authorList>
            <person name="Tassone E.E."/>
        </authorList>
    </citation>
    <scope>NUCLEOTIDE SEQUENCE</scope>
</reference>
<evidence type="ECO:0000313" key="8">
    <source>
        <dbReference type="EMBL" id="JAS82581.1"/>
    </source>
</evidence>
<dbReference type="GO" id="GO:0005344">
    <property type="term" value="F:oxygen carrier activity"/>
    <property type="evidence" value="ECO:0007669"/>
    <property type="project" value="UniProtKB-KW"/>
</dbReference>
<dbReference type="InterPro" id="IPR009050">
    <property type="entry name" value="Globin-like_sf"/>
</dbReference>
<dbReference type="InterPro" id="IPR012292">
    <property type="entry name" value="Globin/Proto"/>
</dbReference>
<proteinExistence type="inferred from homology"/>
<dbReference type="InterPro" id="IPR000971">
    <property type="entry name" value="Globin"/>
</dbReference>
<dbReference type="InterPro" id="IPR044399">
    <property type="entry name" value="Mb-like_M"/>
</dbReference>
<accession>A0A1B6I6M7</accession>
<feature type="domain" description="Globin" evidence="7">
    <location>
        <begin position="30"/>
        <end position="178"/>
    </location>
</feature>
<dbReference type="PANTHER" id="PTHR47217:SF1">
    <property type="entry name" value="GLOBIN-LIKE PROTEIN"/>
    <property type="match status" value="1"/>
</dbReference>
<feature type="non-terminal residue" evidence="8">
    <location>
        <position position="1"/>
    </location>
</feature>
<keyword evidence="3 6" id="KW-0561">Oxygen transport</keyword>
<evidence type="ECO:0000256" key="1">
    <source>
        <dbReference type="ARBA" id="ARBA00022448"/>
    </source>
</evidence>
<protein>
    <recommendedName>
        <fullName evidence="7">Globin domain-containing protein</fullName>
    </recommendedName>
</protein>
<evidence type="ECO:0000256" key="3">
    <source>
        <dbReference type="ARBA" id="ARBA00022621"/>
    </source>
</evidence>
<dbReference type="PANTHER" id="PTHR47217">
    <property type="entry name" value="GLOBIN-LIKE PROTEIN"/>
    <property type="match status" value="1"/>
</dbReference>
<evidence type="ECO:0000256" key="2">
    <source>
        <dbReference type="ARBA" id="ARBA00022617"/>
    </source>
</evidence>
<evidence type="ECO:0000256" key="4">
    <source>
        <dbReference type="ARBA" id="ARBA00022723"/>
    </source>
</evidence>
<dbReference type="EMBL" id="GECU01025125">
    <property type="protein sequence ID" value="JAS82581.1"/>
    <property type="molecule type" value="Transcribed_RNA"/>
</dbReference>
<organism evidence="8">
    <name type="scientific">Homalodisca liturata</name>
    <dbReference type="NCBI Taxonomy" id="320908"/>
    <lineage>
        <taxon>Eukaryota</taxon>
        <taxon>Metazoa</taxon>
        <taxon>Ecdysozoa</taxon>
        <taxon>Arthropoda</taxon>
        <taxon>Hexapoda</taxon>
        <taxon>Insecta</taxon>
        <taxon>Pterygota</taxon>
        <taxon>Neoptera</taxon>
        <taxon>Paraneoptera</taxon>
        <taxon>Hemiptera</taxon>
        <taxon>Auchenorrhyncha</taxon>
        <taxon>Membracoidea</taxon>
        <taxon>Cicadellidae</taxon>
        <taxon>Cicadellinae</taxon>
        <taxon>Proconiini</taxon>
        <taxon>Homalodisca</taxon>
    </lineage>
</organism>
<gene>
    <name evidence="9" type="ORF">g.10405</name>
    <name evidence="8" type="ORF">g.10406</name>
</gene>
<evidence type="ECO:0000313" key="9">
    <source>
        <dbReference type="EMBL" id="JAS82673.1"/>
    </source>
</evidence>
<dbReference type="EMBL" id="GECU01025033">
    <property type="protein sequence ID" value="JAS82673.1"/>
    <property type="molecule type" value="Transcribed_RNA"/>
</dbReference>
<dbReference type="Gene3D" id="1.10.490.10">
    <property type="entry name" value="Globins"/>
    <property type="match status" value="1"/>
</dbReference>
<keyword evidence="2 6" id="KW-0349">Heme</keyword>
<name>A0A1B6I6M7_9HEMI</name>
<evidence type="ECO:0000256" key="5">
    <source>
        <dbReference type="ARBA" id="ARBA00023004"/>
    </source>
</evidence>
<evidence type="ECO:0000259" key="7">
    <source>
        <dbReference type="PROSITE" id="PS01033"/>
    </source>
</evidence>
<comment type="similarity">
    <text evidence="6">Belongs to the globin family.</text>
</comment>
<dbReference type="GO" id="GO:0020037">
    <property type="term" value="F:heme binding"/>
    <property type="evidence" value="ECO:0007669"/>
    <property type="project" value="InterPro"/>
</dbReference>
<sequence>RIWTLSCRYFLTGLRSLHCQGHLLSATMIQITEKDKELARAVWTEVEKDYRGTGILLFTELFTTYPDYVKYFERMKSSPDQDIFESARFKKHMVSALFPSIALMLKNLDHPSELSSQLHEIAVKHKRRGLRRSHFEVLQEVIMTTLKKAFGEAFTADTESAWNKILTVAFDGISTTIEKTEL</sequence>
<dbReference type="GO" id="GO:0046872">
    <property type="term" value="F:metal ion binding"/>
    <property type="evidence" value="ECO:0007669"/>
    <property type="project" value="UniProtKB-KW"/>
</dbReference>
<dbReference type="GO" id="GO:0019825">
    <property type="term" value="F:oxygen binding"/>
    <property type="evidence" value="ECO:0007669"/>
    <property type="project" value="InterPro"/>
</dbReference>